<dbReference type="PRINTS" id="PR00598">
    <property type="entry name" value="HTHMARR"/>
</dbReference>
<dbReference type="SMART" id="SM00347">
    <property type="entry name" value="HTH_MARR"/>
    <property type="match status" value="1"/>
</dbReference>
<dbReference type="InterPro" id="IPR000835">
    <property type="entry name" value="HTH_MarR-typ"/>
</dbReference>
<dbReference type="InterPro" id="IPR039422">
    <property type="entry name" value="MarR/SlyA-like"/>
</dbReference>
<evidence type="ECO:0000313" key="4">
    <source>
        <dbReference type="Proteomes" id="UP000242415"/>
    </source>
</evidence>
<keyword evidence="3" id="KW-0238">DNA-binding</keyword>
<dbReference type="Proteomes" id="UP000242415">
    <property type="component" value="Unassembled WGS sequence"/>
</dbReference>
<dbReference type="PROSITE" id="PS50995">
    <property type="entry name" value="HTH_MARR_2"/>
    <property type="match status" value="1"/>
</dbReference>
<reference evidence="4" key="1">
    <citation type="submission" date="2016-10" db="EMBL/GenBank/DDBJ databases">
        <authorList>
            <person name="Varghese N."/>
            <person name="Submissions S."/>
        </authorList>
    </citation>
    <scope>NUCLEOTIDE SEQUENCE [LARGE SCALE GENOMIC DNA]</scope>
    <source>
        <strain evidence="4">DSM 45245</strain>
    </source>
</reference>
<proteinExistence type="predicted"/>
<dbReference type="AlphaFoldDB" id="A0A1H3SLP5"/>
<dbReference type="OrthoDB" id="5148120at2"/>
<gene>
    <name evidence="3" type="ORF">SAMN05444365_11289</name>
</gene>
<dbReference type="STRING" id="405436.SAMN05444365_11289"/>
<dbReference type="RefSeq" id="WP_091561671.1">
    <property type="nucleotide sequence ID" value="NZ_FNPH01000012.1"/>
</dbReference>
<sequence>MGWVVDRRTGPDDEYVVLGQLIGQFHRRTQRMYQRMSFDPPLERAAYTLLARLVGAGPARLTALAEDLALDLSTVSRQAGALQTAGLASRSPDPADRRAWVIAATETGREAFARHRRSWVGALRELLADWTPEERREFVRLFTRLNDSIAVPYGGSDPAGVRPRAREEETQ</sequence>
<dbReference type="Pfam" id="PF01047">
    <property type="entry name" value="MarR"/>
    <property type="match status" value="1"/>
</dbReference>
<dbReference type="PANTHER" id="PTHR33164">
    <property type="entry name" value="TRANSCRIPTIONAL REGULATOR, MARR FAMILY"/>
    <property type="match status" value="1"/>
</dbReference>
<keyword evidence="4" id="KW-1185">Reference proteome</keyword>
<dbReference type="InterPro" id="IPR036390">
    <property type="entry name" value="WH_DNA-bd_sf"/>
</dbReference>
<dbReference type="GO" id="GO:0003700">
    <property type="term" value="F:DNA-binding transcription factor activity"/>
    <property type="evidence" value="ECO:0007669"/>
    <property type="project" value="InterPro"/>
</dbReference>
<feature type="domain" description="HTH marR-type" evidence="2">
    <location>
        <begin position="15"/>
        <end position="147"/>
    </location>
</feature>
<feature type="region of interest" description="Disordered" evidence="1">
    <location>
        <begin position="151"/>
        <end position="171"/>
    </location>
</feature>
<organism evidence="3 4">
    <name type="scientific">Micromonospora pattaloongensis</name>
    <dbReference type="NCBI Taxonomy" id="405436"/>
    <lineage>
        <taxon>Bacteria</taxon>
        <taxon>Bacillati</taxon>
        <taxon>Actinomycetota</taxon>
        <taxon>Actinomycetes</taxon>
        <taxon>Micromonosporales</taxon>
        <taxon>Micromonosporaceae</taxon>
        <taxon>Micromonospora</taxon>
    </lineage>
</organism>
<dbReference type="GO" id="GO:0006950">
    <property type="term" value="P:response to stress"/>
    <property type="evidence" value="ECO:0007669"/>
    <property type="project" value="TreeGrafter"/>
</dbReference>
<dbReference type="EMBL" id="FNPH01000012">
    <property type="protein sequence ID" value="SDZ38864.1"/>
    <property type="molecule type" value="Genomic_DNA"/>
</dbReference>
<accession>A0A1H3SLP5</accession>
<dbReference type="InterPro" id="IPR036388">
    <property type="entry name" value="WH-like_DNA-bd_sf"/>
</dbReference>
<name>A0A1H3SLP5_9ACTN</name>
<evidence type="ECO:0000313" key="3">
    <source>
        <dbReference type="EMBL" id="SDZ38864.1"/>
    </source>
</evidence>
<dbReference type="PANTHER" id="PTHR33164:SF57">
    <property type="entry name" value="MARR-FAMILY TRANSCRIPTIONAL REGULATOR"/>
    <property type="match status" value="1"/>
</dbReference>
<protein>
    <submittedName>
        <fullName evidence="3">DNA-binding transcriptional regulator, MarR family</fullName>
    </submittedName>
</protein>
<dbReference type="GO" id="GO:0003677">
    <property type="term" value="F:DNA binding"/>
    <property type="evidence" value="ECO:0007669"/>
    <property type="project" value="UniProtKB-KW"/>
</dbReference>
<evidence type="ECO:0000259" key="2">
    <source>
        <dbReference type="PROSITE" id="PS50995"/>
    </source>
</evidence>
<dbReference type="SUPFAM" id="SSF46785">
    <property type="entry name" value="Winged helix' DNA-binding domain"/>
    <property type="match status" value="1"/>
</dbReference>
<dbReference type="Gene3D" id="1.10.10.10">
    <property type="entry name" value="Winged helix-like DNA-binding domain superfamily/Winged helix DNA-binding domain"/>
    <property type="match status" value="1"/>
</dbReference>
<evidence type="ECO:0000256" key="1">
    <source>
        <dbReference type="SAM" id="MobiDB-lite"/>
    </source>
</evidence>